<dbReference type="PROSITE" id="PS51194">
    <property type="entry name" value="HELICASE_CTER"/>
    <property type="match status" value="1"/>
</dbReference>
<evidence type="ECO:0000256" key="3">
    <source>
        <dbReference type="ARBA" id="ARBA00022840"/>
    </source>
</evidence>
<reference evidence="7" key="2">
    <citation type="submission" date="2025-08" db="UniProtKB">
        <authorList>
            <consortium name="Ensembl"/>
        </authorList>
    </citation>
    <scope>IDENTIFICATION</scope>
</reference>
<keyword evidence="2" id="KW-0547">Nucleotide-binding</keyword>
<comment type="subcellular location">
    <subcellularLocation>
        <location evidence="1">Nucleus</location>
    </subcellularLocation>
</comment>
<dbReference type="FunFam" id="3.40.50.300:FF:003728">
    <property type="entry name" value="DEAQ box RNA-dependent ATPase 1"/>
    <property type="match status" value="1"/>
</dbReference>
<name>A0A4W5K4T3_9TELE</name>
<feature type="region of interest" description="Disordered" evidence="5">
    <location>
        <begin position="253"/>
        <end position="273"/>
    </location>
</feature>
<reference evidence="8" key="1">
    <citation type="submission" date="2018-06" db="EMBL/GenBank/DDBJ databases">
        <title>Genome assembly of Danube salmon.</title>
        <authorList>
            <person name="Macqueen D.J."/>
            <person name="Gundappa M.K."/>
        </authorList>
    </citation>
    <scope>NUCLEOTIDE SEQUENCE [LARGE SCALE GENOMIC DNA]</scope>
</reference>
<keyword evidence="3" id="KW-0067">ATP-binding</keyword>
<feature type="domain" description="Helicase C-terminal" evidence="6">
    <location>
        <begin position="297"/>
        <end position="492"/>
    </location>
</feature>
<dbReference type="Proteomes" id="UP000314982">
    <property type="component" value="Unassembled WGS sequence"/>
</dbReference>
<dbReference type="PANTHER" id="PTHR18934">
    <property type="entry name" value="ATP-DEPENDENT RNA HELICASE"/>
    <property type="match status" value="1"/>
</dbReference>
<feature type="region of interest" description="Disordered" evidence="5">
    <location>
        <begin position="790"/>
        <end position="810"/>
    </location>
</feature>
<dbReference type="Gene3D" id="3.40.50.300">
    <property type="entry name" value="P-loop containing nucleotide triphosphate hydrolases"/>
    <property type="match status" value="2"/>
</dbReference>
<dbReference type="PANTHER" id="PTHR18934:SF108">
    <property type="entry name" value="ATP-DEPENDENT RNA HELICASE DQX1"/>
    <property type="match status" value="1"/>
</dbReference>
<keyword evidence="8" id="KW-1185">Reference proteome</keyword>
<evidence type="ECO:0000256" key="1">
    <source>
        <dbReference type="ARBA" id="ARBA00004123"/>
    </source>
</evidence>
<dbReference type="Gene3D" id="1.20.120.1080">
    <property type="match status" value="1"/>
</dbReference>
<feature type="compositionally biased region" description="Basic and acidic residues" evidence="5">
    <location>
        <begin position="257"/>
        <end position="272"/>
    </location>
</feature>
<dbReference type="Pfam" id="PF07717">
    <property type="entry name" value="OB_NTP_bind"/>
    <property type="match status" value="1"/>
</dbReference>
<dbReference type="InterPro" id="IPR014001">
    <property type="entry name" value="Helicase_ATP-bd"/>
</dbReference>
<dbReference type="InterPro" id="IPR001650">
    <property type="entry name" value="Helicase_C-like"/>
</dbReference>
<reference evidence="7" key="3">
    <citation type="submission" date="2025-09" db="UniProtKB">
        <authorList>
            <consortium name="Ensembl"/>
        </authorList>
    </citation>
    <scope>IDENTIFICATION</scope>
</reference>
<dbReference type="SUPFAM" id="SSF52540">
    <property type="entry name" value="P-loop containing nucleoside triphosphate hydrolases"/>
    <property type="match status" value="1"/>
</dbReference>
<protein>
    <submittedName>
        <fullName evidence="7">DEAQ-box RNA dependent ATPase 1</fullName>
    </submittedName>
</protein>
<dbReference type="InterPro" id="IPR027417">
    <property type="entry name" value="P-loop_NTPase"/>
</dbReference>
<proteinExistence type="predicted"/>
<sequence>MMSSPSVATPLTTSPPTLCPPSALDSFSMSSLLSRDLEDEVGEEGGLGDLEVNPYDGLPFSSRYYSLLEERKTLPLWSLKYRLLEHLETHSMVVVSAPSGTGKSTQVPQWCVEYALSHEFSQGLVCCSQPYAVAAGSLALRVADEMDLSLGLEVGYWVPHDDGCTPDTLLRFVSDSLLLGEMMSDPLLRQYGVLVVDEVQERTVPSDVLLGLLLDVCCQRPDDLRVVLLTDPSLASSLATFLGEGVPVLTLDEPVADEDRPARDTPDTETRRRPPVVVETVYRDPGGRESAAAACYMVLDLHRRGEEGDVMVFLSSAQEIDECGSLLEKESVALSPQLGTLRVLHLHAGLGGATQRVYEAEPGGPSGDTEGSNGSEGLEGPGIGTGARRRVILTDTLGEASFSLSGVRYVIDTGMQLKTVYNPQIRADSQVLRPISRQQANMRTQRVNGDLPGLCLRLYPQALYEEGMAETRSPGVVEENLSHLVLLLKRLDIADMGQCKFLDRPAPEALMQALEDLDYLAALDDDGNLSEVGIIMSELPLEPPLAKALIAACEFDCVNELLTIAAMLTASPCFVTPTPQREEAAATHRLPLLHNEGDHLTLINIYNAYIQHNEDDAWCTTNFLNPAALRLAVVIRAELLEVMQRIELPVSPPSFGCQDNCTNIKRALISGFFLKVAHDVDGSGNYLLLTHRHVAHLHPFSSYLCRRPRLNPPPWVLYHEFTISHDNCICTASEVHPHMLVELAPLYYLGNLPSSEGRDLLMELRQSLLPPEEVQERGPEGVYDTRHIEEHLDRTGDPRNQDSTELCVIQ</sequence>
<dbReference type="SMART" id="SM00487">
    <property type="entry name" value="DEXDc"/>
    <property type="match status" value="1"/>
</dbReference>
<dbReference type="AlphaFoldDB" id="A0A4W5K4T3"/>
<feature type="region of interest" description="Disordered" evidence="5">
    <location>
        <begin position="359"/>
        <end position="385"/>
    </location>
</feature>
<dbReference type="STRING" id="62062.ENSHHUP00000012368"/>
<dbReference type="InterPro" id="IPR048333">
    <property type="entry name" value="HA2_WH"/>
</dbReference>
<accession>A0A4W5K4T3</accession>
<dbReference type="GO" id="GO:0003723">
    <property type="term" value="F:RNA binding"/>
    <property type="evidence" value="ECO:0007669"/>
    <property type="project" value="TreeGrafter"/>
</dbReference>
<feature type="compositionally biased region" description="Basic and acidic residues" evidence="5">
    <location>
        <begin position="790"/>
        <end position="802"/>
    </location>
</feature>
<dbReference type="FunFam" id="1.20.120.1080:FF:000010">
    <property type="entry name" value="ATP-dependent RNA helicase DQX1 isoform X1"/>
    <property type="match status" value="1"/>
</dbReference>
<evidence type="ECO:0000256" key="5">
    <source>
        <dbReference type="SAM" id="MobiDB-lite"/>
    </source>
</evidence>
<dbReference type="Pfam" id="PF21010">
    <property type="entry name" value="HA2_C"/>
    <property type="match status" value="1"/>
</dbReference>
<dbReference type="GO" id="GO:0005681">
    <property type="term" value="C:spliceosomal complex"/>
    <property type="evidence" value="ECO:0007669"/>
    <property type="project" value="TreeGrafter"/>
</dbReference>
<dbReference type="SMART" id="SM00847">
    <property type="entry name" value="HA2"/>
    <property type="match status" value="1"/>
</dbReference>
<dbReference type="CDD" id="cd18791">
    <property type="entry name" value="SF2_C_RHA"/>
    <property type="match status" value="1"/>
</dbReference>
<evidence type="ECO:0000313" key="8">
    <source>
        <dbReference type="Proteomes" id="UP000314982"/>
    </source>
</evidence>
<organism evidence="7 8">
    <name type="scientific">Hucho hucho</name>
    <name type="common">huchen</name>
    <dbReference type="NCBI Taxonomy" id="62062"/>
    <lineage>
        <taxon>Eukaryota</taxon>
        <taxon>Metazoa</taxon>
        <taxon>Chordata</taxon>
        <taxon>Craniata</taxon>
        <taxon>Vertebrata</taxon>
        <taxon>Euteleostomi</taxon>
        <taxon>Actinopterygii</taxon>
        <taxon>Neopterygii</taxon>
        <taxon>Teleostei</taxon>
        <taxon>Protacanthopterygii</taxon>
        <taxon>Salmoniformes</taxon>
        <taxon>Salmonidae</taxon>
        <taxon>Salmoninae</taxon>
        <taxon>Hucho</taxon>
    </lineage>
</organism>
<evidence type="ECO:0000256" key="2">
    <source>
        <dbReference type="ARBA" id="ARBA00022741"/>
    </source>
</evidence>
<dbReference type="InterPro" id="IPR011709">
    <property type="entry name" value="DEAD-box_helicase_OB_fold"/>
</dbReference>
<evidence type="ECO:0000256" key="4">
    <source>
        <dbReference type="ARBA" id="ARBA00023242"/>
    </source>
</evidence>
<dbReference type="InterPro" id="IPR007502">
    <property type="entry name" value="Helicase-assoc_dom"/>
</dbReference>
<evidence type="ECO:0000313" key="7">
    <source>
        <dbReference type="Ensembl" id="ENSHHUP00000012368.1"/>
    </source>
</evidence>
<evidence type="ECO:0000259" key="6">
    <source>
        <dbReference type="PROSITE" id="PS51194"/>
    </source>
</evidence>
<keyword evidence="4" id="KW-0539">Nucleus</keyword>
<dbReference type="GO" id="GO:0004386">
    <property type="term" value="F:helicase activity"/>
    <property type="evidence" value="ECO:0007669"/>
    <property type="project" value="TreeGrafter"/>
</dbReference>
<dbReference type="GeneTree" id="ENSGT00940000159579"/>
<dbReference type="Ensembl" id="ENSHHUT00000012756.1">
    <property type="protein sequence ID" value="ENSHHUP00000012368.1"/>
    <property type="gene ID" value="ENSHHUG00000007561.1"/>
</dbReference>
<dbReference type="Pfam" id="PF04408">
    <property type="entry name" value="WHD_HA2"/>
    <property type="match status" value="1"/>
</dbReference>
<dbReference type="GO" id="GO:0005524">
    <property type="term" value="F:ATP binding"/>
    <property type="evidence" value="ECO:0007669"/>
    <property type="project" value="UniProtKB-KW"/>
</dbReference>